<keyword evidence="5" id="KW-1185">Reference proteome</keyword>
<dbReference type="SMART" id="SM00175">
    <property type="entry name" value="RAB"/>
    <property type="match status" value="1"/>
</dbReference>
<evidence type="ECO:0000256" key="1">
    <source>
        <dbReference type="ARBA" id="ARBA00022741"/>
    </source>
</evidence>
<evidence type="ECO:0000313" key="2">
    <source>
        <dbReference type="EMBL" id="KAJ3435918.1"/>
    </source>
</evidence>
<dbReference type="PROSITE" id="PS51421">
    <property type="entry name" value="RAS"/>
    <property type="match status" value="1"/>
</dbReference>
<dbReference type="Proteomes" id="UP001150062">
    <property type="component" value="Unassembled WGS sequence"/>
</dbReference>
<dbReference type="PROSITE" id="PS51420">
    <property type="entry name" value="RHO"/>
    <property type="match status" value="1"/>
</dbReference>
<dbReference type="InterPro" id="IPR001806">
    <property type="entry name" value="Small_GTPase"/>
</dbReference>
<dbReference type="EMBL" id="JANTQA010000036">
    <property type="protein sequence ID" value="KAJ3435918.1"/>
    <property type="molecule type" value="Genomic_DNA"/>
</dbReference>
<keyword evidence="1" id="KW-0547">Nucleotide-binding</keyword>
<organism evidence="2 4">
    <name type="scientific">Anaeramoeba flamelloides</name>
    <dbReference type="NCBI Taxonomy" id="1746091"/>
    <lineage>
        <taxon>Eukaryota</taxon>
        <taxon>Metamonada</taxon>
        <taxon>Anaeramoebidae</taxon>
        <taxon>Anaeramoeba</taxon>
    </lineage>
</organism>
<dbReference type="GO" id="GO:0003924">
    <property type="term" value="F:GTPase activity"/>
    <property type="evidence" value="ECO:0007669"/>
    <property type="project" value="InterPro"/>
</dbReference>
<evidence type="ECO:0000313" key="5">
    <source>
        <dbReference type="Proteomes" id="UP001150062"/>
    </source>
</evidence>
<dbReference type="Gene3D" id="3.40.50.300">
    <property type="entry name" value="P-loop containing nucleotide triphosphate hydrolases"/>
    <property type="match status" value="1"/>
</dbReference>
<gene>
    <name evidence="2" type="ORF">M0812_17960</name>
    <name evidence="3" type="ORF">M0813_26238</name>
</gene>
<evidence type="ECO:0000313" key="4">
    <source>
        <dbReference type="Proteomes" id="UP001146793"/>
    </source>
</evidence>
<dbReference type="AlphaFoldDB" id="A0AAV7Z719"/>
<dbReference type="InterPro" id="IPR005225">
    <property type="entry name" value="Small_GTP-bd"/>
</dbReference>
<dbReference type="SMART" id="SM00174">
    <property type="entry name" value="RHO"/>
    <property type="match status" value="1"/>
</dbReference>
<dbReference type="GO" id="GO:0005525">
    <property type="term" value="F:GTP binding"/>
    <property type="evidence" value="ECO:0007669"/>
    <property type="project" value="InterPro"/>
</dbReference>
<dbReference type="SUPFAM" id="SSF52540">
    <property type="entry name" value="P-loop containing nucleoside triphosphate hydrolases"/>
    <property type="match status" value="1"/>
</dbReference>
<comment type="caution">
    <text evidence="2">The sequence shown here is derived from an EMBL/GenBank/DDBJ whole genome shotgun (WGS) entry which is preliminary data.</text>
</comment>
<dbReference type="EMBL" id="JAOAOG010000233">
    <property type="protein sequence ID" value="KAJ6238270.1"/>
    <property type="molecule type" value="Genomic_DNA"/>
</dbReference>
<dbReference type="PROSITE" id="PS51417">
    <property type="entry name" value="ARF"/>
    <property type="match status" value="1"/>
</dbReference>
<dbReference type="Pfam" id="PF00071">
    <property type="entry name" value="Ras"/>
    <property type="match status" value="1"/>
</dbReference>
<dbReference type="SMART" id="SM00173">
    <property type="entry name" value="RAS"/>
    <property type="match status" value="1"/>
</dbReference>
<dbReference type="PROSITE" id="PS51419">
    <property type="entry name" value="RAB"/>
    <property type="match status" value="1"/>
</dbReference>
<dbReference type="FunFam" id="3.40.50.300:FF:000808">
    <property type="entry name" value="Small GTP-binding protein, putative"/>
    <property type="match status" value="1"/>
</dbReference>
<reference evidence="3" key="1">
    <citation type="submission" date="2022-08" db="EMBL/GenBank/DDBJ databases">
        <title>Novel sulfate-reducing endosymbionts in the free-living metamonad Anaeramoeba.</title>
        <authorList>
            <person name="Jerlstrom-Hultqvist J."/>
            <person name="Cepicka I."/>
            <person name="Gallot-Lavallee L."/>
            <person name="Salas-Leiva D."/>
            <person name="Curtis B.A."/>
            <person name="Zahonova K."/>
            <person name="Pipaliya S."/>
            <person name="Dacks J."/>
            <person name="Roger A.J."/>
        </authorList>
    </citation>
    <scope>NUCLEOTIDE SEQUENCE</scope>
    <source>
        <strain evidence="3">Schooner1</strain>
    </source>
</reference>
<dbReference type="PANTHER" id="PTHR47978">
    <property type="match status" value="1"/>
</dbReference>
<sequence>MTNYVRELKIVLLGHVAVGKTSIALRFTEDKFDPNTESTIGASFLTKSLVIGETKYNLKIWDSAGQERYRSLGTMYYKDSDATILVYDVSVRSTFKKMKEWYEELKKFGPENIFVVVCANKIDLENQQIPKSKGEDFAKHNGLEFMETSAKEGTNIQDLFKLICKSVPEKVLEEKQKNKKTQISLISYDEENTKRQEEKTGCC</sequence>
<name>A0AAV7Z719_9EUKA</name>
<reference evidence="2" key="2">
    <citation type="submission" date="2022-08" db="EMBL/GenBank/DDBJ databases">
        <title>Novel sulphate-reducing endosymbionts in the free-living metamonad Anaeramoeba.</title>
        <authorList>
            <person name="Jerlstrom-Hultqvist J."/>
            <person name="Cepicka I."/>
            <person name="Gallot-Lavallee L."/>
            <person name="Salas-Leiva D."/>
            <person name="Curtis B.A."/>
            <person name="Zahonova K."/>
            <person name="Pipaliya S."/>
            <person name="Dacks J."/>
            <person name="Roger A.J."/>
        </authorList>
    </citation>
    <scope>NUCLEOTIDE SEQUENCE</scope>
    <source>
        <strain evidence="2">Busselton2</strain>
    </source>
</reference>
<dbReference type="Proteomes" id="UP001146793">
    <property type="component" value="Unassembled WGS sequence"/>
</dbReference>
<dbReference type="PRINTS" id="PR00449">
    <property type="entry name" value="RASTRNSFRMNG"/>
</dbReference>
<protein>
    <submittedName>
        <fullName evidence="2">Ras and ef-hand domain-containing protein</fullName>
    </submittedName>
</protein>
<proteinExistence type="predicted"/>
<accession>A0AAV7Z719</accession>
<dbReference type="NCBIfam" id="TIGR00231">
    <property type="entry name" value="small_GTP"/>
    <property type="match status" value="1"/>
</dbReference>
<dbReference type="SMART" id="SM00176">
    <property type="entry name" value="RAN"/>
    <property type="match status" value="1"/>
</dbReference>
<evidence type="ECO:0000313" key="3">
    <source>
        <dbReference type="EMBL" id="KAJ6238270.1"/>
    </source>
</evidence>
<dbReference type="InterPro" id="IPR027417">
    <property type="entry name" value="P-loop_NTPase"/>
</dbReference>